<dbReference type="CDD" id="cd00009">
    <property type="entry name" value="AAA"/>
    <property type="match status" value="1"/>
</dbReference>
<dbReference type="InterPro" id="IPR002078">
    <property type="entry name" value="Sigma_54_int"/>
</dbReference>
<dbReference type="InterPro" id="IPR002197">
    <property type="entry name" value="HTH_Fis"/>
</dbReference>
<evidence type="ECO:0000259" key="5">
    <source>
        <dbReference type="PROSITE" id="PS50045"/>
    </source>
</evidence>
<evidence type="ECO:0000256" key="4">
    <source>
        <dbReference type="ARBA" id="ARBA00023163"/>
    </source>
</evidence>
<dbReference type="PANTHER" id="PTHR32071">
    <property type="entry name" value="TRANSCRIPTIONAL REGULATORY PROTEIN"/>
    <property type="match status" value="1"/>
</dbReference>
<dbReference type="InterPro" id="IPR058031">
    <property type="entry name" value="AAA_lid_NorR"/>
</dbReference>
<dbReference type="InterPro" id="IPR027417">
    <property type="entry name" value="P-loop_NTPase"/>
</dbReference>
<keyword evidence="3" id="KW-0805">Transcription regulation</keyword>
<dbReference type="InterPro" id="IPR025944">
    <property type="entry name" value="Sigma_54_int_dom_CS"/>
</dbReference>
<sequence length="301" mass="33549">MPNLRLVDDPSSDIYSKINRYASCNNEILIWGETGVGKSHCAKLIHKRSSRSVAPFIEINCSSIPPGLVESELFGHEKGAFTGAVRKHAGYIKRANSGTLFLDEVNDLPIEVQGHLLHFLESKSIHSVGSDSDDSIDCRIIAATNQCLETLIKQKLFRADLYYRLNVLPLSIPPLREREKEILPLAMDFLAELGGQHMQFSEASKEQLTKHQWPGNIRELKNVVCRATILATNDIIEPEHLMLANAASLGACSKNTESAQSIERCIRANRYNLAATARALNISRPTLYRLIKKHNIVLDPS</sequence>
<organism evidence="6 7">
    <name type="scientific">Vibrio astriarenae</name>
    <dbReference type="NCBI Taxonomy" id="1481923"/>
    <lineage>
        <taxon>Bacteria</taxon>
        <taxon>Pseudomonadati</taxon>
        <taxon>Pseudomonadota</taxon>
        <taxon>Gammaproteobacteria</taxon>
        <taxon>Vibrionales</taxon>
        <taxon>Vibrionaceae</taxon>
        <taxon>Vibrio</taxon>
    </lineage>
</organism>
<dbReference type="GO" id="GO:0006355">
    <property type="term" value="P:regulation of DNA-templated transcription"/>
    <property type="evidence" value="ECO:0007669"/>
    <property type="project" value="InterPro"/>
</dbReference>
<protein>
    <submittedName>
        <fullName evidence="6">AAA family ATPase</fullName>
    </submittedName>
</protein>
<dbReference type="GO" id="GO:0005524">
    <property type="term" value="F:ATP binding"/>
    <property type="evidence" value="ECO:0007669"/>
    <property type="project" value="UniProtKB-KW"/>
</dbReference>
<dbReference type="KEGG" id="vas:GT360_19300"/>
<dbReference type="Gene3D" id="3.40.50.300">
    <property type="entry name" value="P-loop containing nucleotide triphosphate hydrolases"/>
    <property type="match status" value="1"/>
</dbReference>
<dbReference type="GO" id="GO:0043565">
    <property type="term" value="F:sequence-specific DNA binding"/>
    <property type="evidence" value="ECO:0007669"/>
    <property type="project" value="InterPro"/>
</dbReference>
<dbReference type="PROSITE" id="PS00688">
    <property type="entry name" value="SIGMA54_INTERACT_3"/>
    <property type="match status" value="1"/>
</dbReference>
<dbReference type="InterPro" id="IPR003593">
    <property type="entry name" value="AAA+_ATPase"/>
</dbReference>
<dbReference type="EMBL" id="CP047476">
    <property type="protein sequence ID" value="QIA65673.1"/>
    <property type="molecule type" value="Genomic_DNA"/>
</dbReference>
<dbReference type="Pfam" id="PF25601">
    <property type="entry name" value="AAA_lid_14"/>
    <property type="match status" value="1"/>
</dbReference>
<feature type="domain" description="Sigma-54 factor interaction" evidence="5">
    <location>
        <begin position="13"/>
        <end position="229"/>
    </location>
</feature>
<dbReference type="Gene3D" id="1.10.8.60">
    <property type="match status" value="1"/>
</dbReference>
<keyword evidence="2" id="KW-0067">ATP-binding</keyword>
<evidence type="ECO:0000256" key="3">
    <source>
        <dbReference type="ARBA" id="ARBA00023015"/>
    </source>
</evidence>
<keyword evidence="7" id="KW-1185">Reference proteome</keyword>
<keyword evidence="4" id="KW-0804">Transcription</keyword>
<evidence type="ECO:0000256" key="2">
    <source>
        <dbReference type="ARBA" id="ARBA00022840"/>
    </source>
</evidence>
<dbReference type="PANTHER" id="PTHR32071:SF120">
    <property type="entry name" value="TRANSCRIPTIONAL REGULATOR-RELATED"/>
    <property type="match status" value="1"/>
</dbReference>
<dbReference type="Proteomes" id="UP000464262">
    <property type="component" value="Chromosome 2"/>
</dbReference>
<dbReference type="Pfam" id="PF02954">
    <property type="entry name" value="HTH_8"/>
    <property type="match status" value="1"/>
</dbReference>
<dbReference type="SUPFAM" id="SSF46689">
    <property type="entry name" value="Homeodomain-like"/>
    <property type="match status" value="1"/>
</dbReference>
<dbReference type="InterPro" id="IPR009057">
    <property type="entry name" value="Homeodomain-like_sf"/>
</dbReference>
<dbReference type="FunFam" id="3.40.50.300:FF:000006">
    <property type="entry name" value="DNA-binding transcriptional regulator NtrC"/>
    <property type="match status" value="1"/>
</dbReference>
<evidence type="ECO:0000256" key="1">
    <source>
        <dbReference type="ARBA" id="ARBA00022741"/>
    </source>
</evidence>
<dbReference type="RefSeq" id="WP_164650572.1">
    <property type="nucleotide sequence ID" value="NZ_CP047476.1"/>
</dbReference>
<proteinExistence type="predicted"/>
<dbReference type="AlphaFoldDB" id="A0A7Z2YFN5"/>
<dbReference type="Gene3D" id="1.10.10.60">
    <property type="entry name" value="Homeodomain-like"/>
    <property type="match status" value="1"/>
</dbReference>
<keyword evidence="1" id="KW-0547">Nucleotide-binding</keyword>
<name>A0A7Z2YFN5_9VIBR</name>
<evidence type="ECO:0000313" key="6">
    <source>
        <dbReference type="EMBL" id="QIA65673.1"/>
    </source>
</evidence>
<dbReference type="SMART" id="SM00382">
    <property type="entry name" value="AAA"/>
    <property type="match status" value="1"/>
</dbReference>
<accession>A0A7Z2YFN5</accession>
<dbReference type="SUPFAM" id="SSF52540">
    <property type="entry name" value="P-loop containing nucleoside triphosphate hydrolases"/>
    <property type="match status" value="1"/>
</dbReference>
<reference evidence="6 7" key="1">
    <citation type="submission" date="2020-01" db="EMBL/GenBank/DDBJ databases">
        <title>Whole genome and functional gene identification of agarase of Vibrio HN897.</title>
        <authorList>
            <person name="Liu Y."/>
            <person name="Zhao Z."/>
        </authorList>
    </citation>
    <scope>NUCLEOTIDE SEQUENCE [LARGE SCALE GENOMIC DNA]</scope>
    <source>
        <strain evidence="6 7">HN897</strain>
    </source>
</reference>
<evidence type="ECO:0000313" key="7">
    <source>
        <dbReference type="Proteomes" id="UP000464262"/>
    </source>
</evidence>
<gene>
    <name evidence="6" type="ORF">GT360_19300</name>
</gene>
<dbReference type="Pfam" id="PF00158">
    <property type="entry name" value="Sigma54_activat"/>
    <property type="match status" value="1"/>
</dbReference>
<dbReference type="PROSITE" id="PS50045">
    <property type="entry name" value="SIGMA54_INTERACT_4"/>
    <property type="match status" value="1"/>
</dbReference>